<dbReference type="EMBL" id="LUEZ02000071">
    <property type="protein sequence ID" value="RDB19783.1"/>
    <property type="molecule type" value="Genomic_DNA"/>
</dbReference>
<organism evidence="2 3">
    <name type="scientific">Hypsizygus marmoreus</name>
    <name type="common">White beech mushroom</name>
    <name type="synonym">Agaricus marmoreus</name>
    <dbReference type="NCBI Taxonomy" id="39966"/>
    <lineage>
        <taxon>Eukaryota</taxon>
        <taxon>Fungi</taxon>
        <taxon>Dikarya</taxon>
        <taxon>Basidiomycota</taxon>
        <taxon>Agaricomycotina</taxon>
        <taxon>Agaricomycetes</taxon>
        <taxon>Agaricomycetidae</taxon>
        <taxon>Agaricales</taxon>
        <taxon>Tricholomatineae</taxon>
        <taxon>Lyophyllaceae</taxon>
        <taxon>Hypsizygus</taxon>
    </lineage>
</organism>
<gene>
    <name evidence="2" type="ORF">Hypma_013075</name>
</gene>
<accession>A0A369JJ98</accession>
<name>A0A369JJ98_HYPMA</name>
<feature type="region of interest" description="Disordered" evidence="1">
    <location>
        <begin position="410"/>
        <end position="442"/>
    </location>
</feature>
<evidence type="ECO:0000256" key="1">
    <source>
        <dbReference type="SAM" id="MobiDB-lite"/>
    </source>
</evidence>
<proteinExistence type="predicted"/>
<dbReference type="InParanoid" id="A0A369JJ98"/>
<evidence type="ECO:0000313" key="3">
    <source>
        <dbReference type="Proteomes" id="UP000076154"/>
    </source>
</evidence>
<reference evidence="2" key="1">
    <citation type="submission" date="2018-04" db="EMBL/GenBank/DDBJ databases">
        <title>Whole genome sequencing of Hypsizygus marmoreus.</title>
        <authorList>
            <person name="Choi I.-G."/>
            <person name="Min B."/>
            <person name="Kim J.-G."/>
            <person name="Kim S."/>
            <person name="Oh Y.-L."/>
            <person name="Kong W.-S."/>
            <person name="Park H."/>
            <person name="Jeong J."/>
            <person name="Song E.-S."/>
        </authorList>
    </citation>
    <scope>NUCLEOTIDE SEQUENCE [LARGE SCALE GENOMIC DNA]</scope>
    <source>
        <strain evidence="2">51987-8</strain>
    </source>
</reference>
<evidence type="ECO:0000313" key="2">
    <source>
        <dbReference type="EMBL" id="RDB19783.1"/>
    </source>
</evidence>
<feature type="compositionally biased region" description="Acidic residues" evidence="1">
    <location>
        <begin position="419"/>
        <end position="433"/>
    </location>
</feature>
<keyword evidence="3" id="KW-1185">Reference proteome</keyword>
<feature type="compositionally biased region" description="Basic and acidic residues" evidence="1">
    <location>
        <begin position="145"/>
        <end position="160"/>
    </location>
</feature>
<sequence length="442" mass="50630">MSSWDGEQYVPPVFKHDFFHNGTTFYVEVNGHRHGRLDSESLYNLLTYVKPRPLLTKAGSVAKSQPPPHKDSPGHFYYAQLKHYGLPPCKTKASAKKHLLAAFNPVTKTIEVPQYIIELERALEAEYNQAKIAAEKKQQQKRRREAAEEKKHKKQREEEDATLKEFADLGVVIRKGIIADLDEYASDDEGIVRVSDAQLRRIISALSESQLRRIVGNLAFHTPMLTTAVMKEITAVSNAALTLGPEVKLLKDTQDNMAEYTITAPYLRWEWPDDTKKMVLKLSPSPKGSHLWGTFHFGIVSGIIRSRGGLPEKVGDAFNFLWRGHEEGEGEMTYGDYNFGTITFLGDGRIKGMMQWLGRFEFVGKRIPRDKPVTSRSVSSWKRKWRDINERTEEAERIARWNQGWYWEDEGYITPNSDTDGEEHDEESEEDQDSYGSKKMVM</sequence>
<dbReference type="Proteomes" id="UP000076154">
    <property type="component" value="Unassembled WGS sequence"/>
</dbReference>
<feature type="region of interest" description="Disordered" evidence="1">
    <location>
        <begin position="136"/>
        <end position="160"/>
    </location>
</feature>
<comment type="caution">
    <text evidence="2">The sequence shown here is derived from an EMBL/GenBank/DDBJ whole genome shotgun (WGS) entry which is preliminary data.</text>
</comment>
<protein>
    <submittedName>
        <fullName evidence="2">Uncharacterized protein</fullName>
    </submittedName>
</protein>
<dbReference type="AlphaFoldDB" id="A0A369JJ98"/>
<dbReference type="OrthoDB" id="4121058at2759"/>